<proteinExistence type="predicted"/>
<evidence type="ECO:0000313" key="5">
    <source>
        <dbReference type="Proteomes" id="UP000277256"/>
    </source>
</evidence>
<keyword evidence="2" id="KW-1133">Transmembrane helix</keyword>
<dbReference type="AlphaFoldDB" id="A0A426V3E7"/>
<evidence type="ECO:0000256" key="2">
    <source>
        <dbReference type="SAM" id="Phobius"/>
    </source>
</evidence>
<keyword evidence="2" id="KW-0472">Membrane</keyword>
<evidence type="ECO:0000256" key="3">
    <source>
        <dbReference type="SAM" id="SignalP"/>
    </source>
</evidence>
<protein>
    <submittedName>
        <fullName evidence="4">DUF916 domain-containing protein</fullName>
    </submittedName>
</protein>
<comment type="caution">
    <text evidence="4">The sequence shown here is derived from an EMBL/GenBank/DDBJ whole genome shotgun (WGS) entry which is preliminary data.</text>
</comment>
<feature type="signal peptide" evidence="3">
    <location>
        <begin position="1"/>
        <end position="34"/>
    </location>
</feature>
<dbReference type="RefSeq" id="WP_125245865.1">
    <property type="nucleotide sequence ID" value="NZ_RSEB01000001.1"/>
</dbReference>
<organism evidence="4 5">
    <name type="scientific">Glycomyces terrestris</name>
    <dbReference type="NCBI Taxonomy" id="2493553"/>
    <lineage>
        <taxon>Bacteria</taxon>
        <taxon>Bacillati</taxon>
        <taxon>Actinomycetota</taxon>
        <taxon>Actinomycetes</taxon>
        <taxon>Glycomycetales</taxon>
        <taxon>Glycomycetaceae</taxon>
        <taxon>Glycomyces</taxon>
    </lineage>
</organism>
<keyword evidence="3" id="KW-0732">Signal</keyword>
<sequence length="385" mass="40362">MKPIPAPIATALSATALAASLTAAVLLAAGSAAAQEANEAEPAVTWGVNPSSQDGPDGRAAFDYALGPGDTLIDFVGVSNFGTEPITVRLYASDAYTTETGAFDLLPSSEAPVDIGSWIGFNEQTLTVAPETRLDVPFALTVPADATPGDHVGGIVAAVTEETTDASGNEILMERRVGARVHLRVSGELDPNLTPELGHVAYDYEWNPIEPGSVSFDYAVENAGNVRLQGELVARIAGPWDLLAREVVIAELPQILPGDRFEGTAEVDGIWPLAYLNAELIVRPEAVSEADTDSRLVSGRETAGLWAPPWPQAAVTAALSLLIWIVVKARKRKRRKATARAITPEPKDEQAGAAAETDAQPEPAEPGTADAPASDTAHPKEPSTT</sequence>
<feature type="chain" id="PRO_5019112989" evidence="3">
    <location>
        <begin position="35"/>
        <end position="385"/>
    </location>
</feature>
<evidence type="ECO:0000313" key="4">
    <source>
        <dbReference type="EMBL" id="RRS01387.1"/>
    </source>
</evidence>
<keyword evidence="2" id="KW-0812">Transmembrane</keyword>
<dbReference type="OrthoDB" id="4336304at2"/>
<reference evidence="4 5" key="1">
    <citation type="submission" date="2018-12" db="EMBL/GenBank/DDBJ databases">
        <title>Glycomyces sp. YIM 121974 draft genome.</title>
        <authorList>
            <person name="Li Q."/>
        </authorList>
    </citation>
    <scope>NUCLEOTIDE SEQUENCE [LARGE SCALE GENOMIC DNA]</scope>
    <source>
        <strain evidence="4 5">YIM 121974</strain>
    </source>
</reference>
<dbReference type="Proteomes" id="UP000277256">
    <property type="component" value="Unassembled WGS sequence"/>
</dbReference>
<name>A0A426V3E7_9ACTN</name>
<gene>
    <name evidence="4" type="ORF">EIW28_01015</name>
</gene>
<dbReference type="EMBL" id="RSEB01000001">
    <property type="protein sequence ID" value="RRS01387.1"/>
    <property type="molecule type" value="Genomic_DNA"/>
</dbReference>
<feature type="region of interest" description="Disordered" evidence="1">
    <location>
        <begin position="336"/>
        <end position="385"/>
    </location>
</feature>
<accession>A0A426V3E7</accession>
<keyword evidence="5" id="KW-1185">Reference proteome</keyword>
<feature type="transmembrane region" description="Helical" evidence="2">
    <location>
        <begin position="310"/>
        <end position="327"/>
    </location>
</feature>
<evidence type="ECO:0000256" key="1">
    <source>
        <dbReference type="SAM" id="MobiDB-lite"/>
    </source>
</evidence>